<reference evidence="1 2" key="1">
    <citation type="submission" date="2020-12" db="EMBL/GenBank/DDBJ databases">
        <authorList>
            <person name="Kusuma A.B."/>
            <person name="Nouioui I."/>
            <person name="Goodfellow M."/>
        </authorList>
    </citation>
    <scope>NUCLEOTIDE SEQUENCE [LARGE SCALE GENOMIC DNA]</scope>
    <source>
        <strain evidence="1 2">DSM 41764</strain>
    </source>
</reference>
<dbReference type="EMBL" id="JAEEAQ010000052">
    <property type="protein sequence ID" value="MBI0313033.1"/>
    <property type="molecule type" value="Genomic_DNA"/>
</dbReference>
<evidence type="ECO:0000313" key="2">
    <source>
        <dbReference type="Proteomes" id="UP000638849"/>
    </source>
</evidence>
<dbReference type="RefSeq" id="WP_198276228.1">
    <property type="nucleotide sequence ID" value="NZ_BAAAIF010000018.1"/>
</dbReference>
<name>A0ABS0R6V6_9ACTN</name>
<dbReference type="Proteomes" id="UP000638849">
    <property type="component" value="Unassembled WGS sequence"/>
</dbReference>
<organism evidence="1 2">
    <name type="scientific">Streptomyces javensis</name>
    <dbReference type="NCBI Taxonomy" id="114698"/>
    <lineage>
        <taxon>Bacteria</taxon>
        <taxon>Bacillati</taxon>
        <taxon>Actinomycetota</taxon>
        <taxon>Actinomycetes</taxon>
        <taxon>Kitasatosporales</taxon>
        <taxon>Streptomycetaceae</taxon>
        <taxon>Streptomyces</taxon>
        <taxon>Streptomyces violaceusniger group</taxon>
    </lineage>
</organism>
<evidence type="ECO:0000313" key="1">
    <source>
        <dbReference type="EMBL" id="MBI0313033.1"/>
    </source>
</evidence>
<sequence>MDEATASQVFEAARTATFRKTNLGLLADVAVGNYTYRVEAGGTFLACIDGREGYGGTEYVFANATPEQDQALRAAIAAQAAS</sequence>
<gene>
    <name evidence="1" type="ORF">JBF12_08515</name>
</gene>
<comment type="caution">
    <text evidence="1">The sequence shown here is derived from an EMBL/GenBank/DDBJ whole genome shotgun (WGS) entry which is preliminary data.</text>
</comment>
<keyword evidence="2" id="KW-1185">Reference proteome</keyword>
<proteinExistence type="predicted"/>
<protein>
    <submittedName>
        <fullName evidence="1">Uncharacterized protein</fullName>
    </submittedName>
</protein>
<accession>A0ABS0R6V6</accession>